<protein>
    <recommendedName>
        <fullName evidence="4">Lipoprotein</fullName>
    </recommendedName>
</protein>
<proteinExistence type="predicted"/>
<reference evidence="2 3" key="1">
    <citation type="submission" date="2020-11" db="EMBL/GenBank/DDBJ databases">
        <title>Pseudonocardia abyssalis sp. nov. and Pseudonocardia oceani sp. nov., description and phylogenomic analysis of two novel actinomycetes isolated from the deep Southern Ocean.</title>
        <authorList>
            <person name="Parra J."/>
        </authorList>
    </citation>
    <scope>NUCLEOTIDE SEQUENCE [LARGE SCALE GENOMIC DNA]</scope>
    <source>
        <strain evidence="2 3">KRD-168</strain>
    </source>
</reference>
<dbReference type="PROSITE" id="PS51257">
    <property type="entry name" value="PROKAR_LIPOPROTEIN"/>
    <property type="match status" value="1"/>
</dbReference>
<dbReference type="RefSeq" id="WP_218600834.1">
    <property type="nucleotide sequence ID" value="NZ_JADQDJ010000004.1"/>
</dbReference>
<feature type="signal peptide" evidence="1">
    <location>
        <begin position="1"/>
        <end position="20"/>
    </location>
</feature>
<keyword evidence="1" id="KW-0732">Signal</keyword>
<dbReference type="EMBL" id="JADQDK010000001">
    <property type="protein sequence ID" value="MBW0134935.1"/>
    <property type="molecule type" value="Genomic_DNA"/>
</dbReference>
<evidence type="ECO:0000313" key="3">
    <source>
        <dbReference type="Proteomes" id="UP000694287"/>
    </source>
</evidence>
<keyword evidence="3" id="KW-1185">Reference proteome</keyword>
<feature type="chain" id="PRO_5047016439" description="Lipoprotein" evidence="1">
    <location>
        <begin position="21"/>
        <end position="167"/>
    </location>
</feature>
<dbReference type="Proteomes" id="UP000694287">
    <property type="component" value="Unassembled WGS sequence"/>
</dbReference>
<evidence type="ECO:0000313" key="2">
    <source>
        <dbReference type="EMBL" id="MBW0134935.1"/>
    </source>
</evidence>
<gene>
    <name evidence="2" type="ORF">I4I81_11790</name>
</gene>
<sequence>MRLATVIVVTGFLVVGCAAAPASQLDAGAGCRDVHVEVVLVSDVSIAMVSADSCVDGAGSVLPAADATDRLASAAWIAELPRFDRVDASVVVSAETYPFARRSVRSYSPSELESRWGGRPARLDVGVARHGPTGPWILLPLAGVLVLGGALRAARSGSIVVIGMRAR</sequence>
<evidence type="ECO:0000256" key="1">
    <source>
        <dbReference type="SAM" id="SignalP"/>
    </source>
</evidence>
<name>A0ABS6URQ5_9PSEU</name>
<accession>A0ABS6URQ5</accession>
<evidence type="ECO:0008006" key="4">
    <source>
        <dbReference type="Google" id="ProtNLM"/>
    </source>
</evidence>
<organism evidence="2 3">
    <name type="scientific">Pseudonocardia abyssalis</name>
    <dbReference type="NCBI Taxonomy" id="2792008"/>
    <lineage>
        <taxon>Bacteria</taxon>
        <taxon>Bacillati</taxon>
        <taxon>Actinomycetota</taxon>
        <taxon>Actinomycetes</taxon>
        <taxon>Pseudonocardiales</taxon>
        <taxon>Pseudonocardiaceae</taxon>
        <taxon>Pseudonocardia</taxon>
    </lineage>
</organism>
<comment type="caution">
    <text evidence="2">The sequence shown here is derived from an EMBL/GenBank/DDBJ whole genome shotgun (WGS) entry which is preliminary data.</text>
</comment>